<dbReference type="Pfam" id="PF13177">
    <property type="entry name" value="DNA_pol3_delta2"/>
    <property type="match status" value="1"/>
</dbReference>
<dbReference type="InterPro" id="IPR004622">
    <property type="entry name" value="DNA_pol_HolB"/>
</dbReference>
<evidence type="ECO:0000256" key="1">
    <source>
        <dbReference type="SAM" id="MobiDB-lite"/>
    </source>
</evidence>
<evidence type="ECO:0000313" key="2">
    <source>
        <dbReference type="EMBL" id="CAB4781948.1"/>
    </source>
</evidence>
<protein>
    <submittedName>
        <fullName evidence="2">Unannotated protein</fullName>
    </submittedName>
</protein>
<dbReference type="EMBL" id="CAEZZR010000136">
    <property type="protein sequence ID" value="CAB4781948.1"/>
    <property type="molecule type" value="Genomic_DNA"/>
</dbReference>
<organism evidence="2">
    <name type="scientific">freshwater metagenome</name>
    <dbReference type="NCBI Taxonomy" id="449393"/>
    <lineage>
        <taxon>unclassified sequences</taxon>
        <taxon>metagenomes</taxon>
        <taxon>ecological metagenomes</taxon>
    </lineage>
</organism>
<name>A0A6J6WGC2_9ZZZZ</name>
<dbReference type="GO" id="GO:0003887">
    <property type="term" value="F:DNA-directed DNA polymerase activity"/>
    <property type="evidence" value="ECO:0007669"/>
    <property type="project" value="InterPro"/>
</dbReference>
<proteinExistence type="predicted"/>
<dbReference type="InterPro" id="IPR027417">
    <property type="entry name" value="P-loop_NTPase"/>
</dbReference>
<dbReference type="SUPFAM" id="SSF52540">
    <property type="entry name" value="P-loop containing nucleoside triphosphate hydrolases"/>
    <property type="match status" value="1"/>
</dbReference>
<dbReference type="PANTHER" id="PTHR11669:SF8">
    <property type="entry name" value="DNA POLYMERASE III SUBUNIT DELTA"/>
    <property type="match status" value="1"/>
</dbReference>
<evidence type="ECO:0000313" key="3">
    <source>
        <dbReference type="EMBL" id="CAB4845714.1"/>
    </source>
</evidence>
<dbReference type="GO" id="GO:0008408">
    <property type="term" value="F:3'-5' exonuclease activity"/>
    <property type="evidence" value="ECO:0007669"/>
    <property type="project" value="InterPro"/>
</dbReference>
<dbReference type="Gene3D" id="3.40.50.300">
    <property type="entry name" value="P-loop containing nucleotide triphosphate hydrolases"/>
    <property type="match status" value="1"/>
</dbReference>
<sequence length="401" mass="42990">MKVFDELVGQQHIVKALHDAVTASRTGEETQEMTHAWLFTGPPGSGRSSAAVAFAAALICPNDGCGTCVDCRTAMAGGHADVEVIRTEGLSIKIDEVRELLQRVAWSPSVGGWRVVVMEDADRLTESAANAMLKAIEEPGSRTVWLLCAPTLHDVLPTIRSRCRHLQLRTPSTDAVAEVLTRRDGISPGMADFAARVSQGHIGRARHLAIDESIRSRRNTIMKLPFTITDIASAFRAAATLVELATEEANTQSEARDEKESQELAQAWGQGATGRGMATGGSKALKELEKEQKSRATRMVRDSLDGALLDIATLYRDVMMVQAGNATVSTQGTNSANGAQGSAHTQSLINKELAHEIAALADRLPPYATVEKINAIMKARTNLSFNAAPLLTIEALMCALA</sequence>
<dbReference type="InterPro" id="IPR050238">
    <property type="entry name" value="DNA_Rep/Repair_Clamp_Loader"/>
</dbReference>
<accession>A0A6J6WGC2</accession>
<gene>
    <name evidence="2" type="ORF">UFOPK2907_01225</name>
    <name evidence="3" type="ORF">UFOPK3241_01574</name>
</gene>
<dbReference type="AlphaFoldDB" id="A0A6J6WGC2"/>
<feature type="region of interest" description="Disordered" evidence="1">
    <location>
        <begin position="249"/>
        <end position="281"/>
    </location>
</feature>
<dbReference type="PANTHER" id="PTHR11669">
    <property type="entry name" value="REPLICATION FACTOR C / DNA POLYMERASE III GAMMA-TAU SUBUNIT"/>
    <property type="match status" value="1"/>
</dbReference>
<dbReference type="NCBIfam" id="TIGR00678">
    <property type="entry name" value="holB"/>
    <property type="match status" value="1"/>
</dbReference>
<dbReference type="EMBL" id="CAFAZX010000158">
    <property type="protein sequence ID" value="CAB4845714.1"/>
    <property type="molecule type" value="Genomic_DNA"/>
</dbReference>
<dbReference type="NCBIfam" id="NF005926">
    <property type="entry name" value="PRK07940.1"/>
    <property type="match status" value="1"/>
</dbReference>
<dbReference type="GO" id="GO:0006261">
    <property type="term" value="P:DNA-templated DNA replication"/>
    <property type="evidence" value="ECO:0007669"/>
    <property type="project" value="TreeGrafter"/>
</dbReference>
<reference evidence="2" key="1">
    <citation type="submission" date="2020-05" db="EMBL/GenBank/DDBJ databases">
        <authorList>
            <person name="Chiriac C."/>
            <person name="Salcher M."/>
            <person name="Ghai R."/>
            <person name="Kavagutti S V."/>
        </authorList>
    </citation>
    <scope>NUCLEOTIDE SEQUENCE</scope>
</reference>